<comment type="caution">
    <text evidence="1">The sequence shown here is derived from an EMBL/GenBank/DDBJ whole genome shotgun (WGS) entry which is preliminary data.</text>
</comment>
<sequence length="224" mass="25438">MEQVCLIVDDKDQQHTFKAQIQDILKKEGHNVEIIFINTTSPELLNEEQNIDKDKLKACIKSKIEGKYIDVVASDFDLSDDVVNGLDVIEIIRSIREKVPIILYSGNLEKAIKSVMGDPASKDLPTLINDVKKLMLHHISEFIDRTGYAASVIKVLKNKDTSTKQILLKKLREYPDLKLSSAYPIFSGKKLSQIADEIEKSTYQGQEFQQELIEQTIAYIIEIS</sequence>
<dbReference type="AlphaFoldDB" id="A0A8B3BEN5"/>
<accession>A0A8B3BEN5</accession>
<organism evidence="1 2">
    <name type="scientific">Parabacteroides distasonis</name>
    <dbReference type="NCBI Taxonomy" id="823"/>
    <lineage>
        <taxon>Bacteria</taxon>
        <taxon>Pseudomonadati</taxon>
        <taxon>Bacteroidota</taxon>
        <taxon>Bacteroidia</taxon>
        <taxon>Bacteroidales</taxon>
        <taxon>Tannerellaceae</taxon>
        <taxon>Parabacteroides</taxon>
    </lineage>
</organism>
<reference evidence="1 2" key="1">
    <citation type="submission" date="2018-08" db="EMBL/GenBank/DDBJ databases">
        <title>A genome reference for cultivated species of the human gut microbiota.</title>
        <authorList>
            <person name="Zou Y."/>
            <person name="Xue W."/>
            <person name="Luo G."/>
        </authorList>
    </citation>
    <scope>NUCLEOTIDE SEQUENCE [LARGE SCALE GENOMIC DNA]</scope>
    <source>
        <strain evidence="1 2">AM30-4</strain>
    </source>
</reference>
<dbReference type="Proteomes" id="UP000284660">
    <property type="component" value="Unassembled WGS sequence"/>
</dbReference>
<evidence type="ECO:0000313" key="1">
    <source>
        <dbReference type="EMBL" id="RHD75807.1"/>
    </source>
</evidence>
<name>A0A8B3BEN5_PARDI</name>
<dbReference type="RefSeq" id="WP_122260082.1">
    <property type="nucleotide sequence ID" value="NZ_QSJN01000004.1"/>
</dbReference>
<evidence type="ECO:0000313" key="2">
    <source>
        <dbReference type="Proteomes" id="UP000284660"/>
    </source>
</evidence>
<gene>
    <name evidence="1" type="ORF">DW782_09215</name>
</gene>
<protein>
    <submittedName>
        <fullName evidence="1">Uncharacterized protein</fullName>
    </submittedName>
</protein>
<dbReference type="Gene3D" id="3.40.50.2300">
    <property type="match status" value="1"/>
</dbReference>
<dbReference type="EMBL" id="QSJN01000004">
    <property type="protein sequence ID" value="RHD75807.1"/>
    <property type="molecule type" value="Genomic_DNA"/>
</dbReference>
<proteinExistence type="predicted"/>